<dbReference type="GeneID" id="89587846"/>
<dbReference type="InterPro" id="IPR050229">
    <property type="entry name" value="GlpE_sulfurtransferase"/>
</dbReference>
<dbReference type="AlphaFoldDB" id="A0A0R2I5F8"/>
<dbReference type="Proteomes" id="UP000051658">
    <property type="component" value="Unassembled WGS sequence"/>
</dbReference>
<organism evidence="2 3">
    <name type="scientific">Carnobacterium divergens DSM 20623</name>
    <dbReference type="NCBI Taxonomy" id="1449336"/>
    <lineage>
        <taxon>Bacteria</taxon>
        <taxon>Bacillati</taxon>
        <taxon>Bacillota</taxon>
        <taxon>Bacilli</taxon>
        <taxon>Lactobacillales</taxon>
        <taxon>Carnobacteriaceae</taxon>
        <taxon>Carnobacterium</taxon>
    </lineage>
</organism>
<sequence>MFFFKKLPSITTKELEEMLPKKPMIIDVREPQEFSGGHIPTAKNIPLKKINSYQIKEPVYIICQSGMRSKQAVKTLRAKGMDAVNVKGGMMSWAGKVRGGKL</sequence>
<reference evidence="2 3" key="1">
    <citation type="journal article" date="2015" name="Genome Announc.">
        <title>Expanding the biotechnology potential of lactobacilli through comparative genomics of 213 strains and associated genera.</title>
        <authorList>
            <person name="Sun Z."/>
            <person name="Harris H.M."/>
            <person name="McCann A."/>
            <person name="Guo C."/>
            <person name="Argimon S."/>
            <person name="Zhang W."/>
            <person name="Yang X."/>
            <person name="Jeffery I.B."/>
            <person name="Cooney J.C."/>
            <person name="Kagawa T.F."/>
            <person name="Liu W."/>
            <person name="Song Y."/>
            <person name="Salvetti E."/>
            <person name="Wrobel A."/>
            <person name="Rasinkangas P."/>
            <person name="Parkhill J."/>
            <person name="Rea M.C."/>
            <person name="O'Sullivan O."/>
            <person name="Ritari J."/>
            <person name="Douillard F.P."/>
            <person name="Paul Ross R."/>
            <person name="Yang R."/>
            <person name="Briner A.E."/>
            <person name="Felis G.E."/>
            <person name="de Vos W.M."/>
            <person name="Barrangou R."/>
            <person name="Klaenhammer T.R."/>
            <person name="Caufield P.W."/>
            <person name="Cui Y."/>
            <person name="Zhang H."/>
            <person name="O'Toole P.W."/>
        </authorList>
    </citation>
    <scope>NUCLEOTIDE SEQUENCE [LARGE SCALE GENOMIC DNA]</scope>
    <source>
        <strain evidence="2 3">DSM 20623</strain>
    </source>
</reference>
<gene>
    <name evidence="2" type="ORF">IV74_GL000554</name>
</gene>
<dbReference type="InterPro" id="IPR001763">
    <property type="entry name" value="Rhodanese-like_dom"/>
</dbReference>
<proteinExistence type="predicted"/>
<protein>
    <recommendedName>
        <fullName evidence="1">Rhodanese domain-containing protein</fullName>
    </recommendedName>
</protein>
<dbReference type="CDD" id="cd00158">
    <property type="entry name" value="RHOD"/>
    <property type="match status" value="1"/>
</dbReference>
<evidence type="ECO:0000259" key="1">
    <source>
        <dbReference type="PROSITE" id="PS50206"/>
    </source>
</evidence>
<accession>A0A0R2I5F8</accession>
<dbReference type="SMART" id="SM00450">
    <property type="entry name" value="RHOD"/>
    <property type="match status" value="1"/>
</dbReference>
<evidence type="ECO:0000313" key="3">
    <source>
        <dbReference type="Proteomes" id="UP000051658"/>
    </source>
</evidence>
<dbReference type="PANTHER" id="PTHR43031">
    <property type="entry name" value="FAD-DEPENDENT OXIDOREDUCTASE"/>
    <property type="match status" value="1"/>
</dbReference>
<dbReference type="Pfam" id="PF00581">
    <property type="entry name" value="Rhodanese"/>
    <property type="match status" value="1"/>
</dbReference>
<dbReference type="EMBL" id="JQBS01000017">
    <property type="protein sequence ID" value="KRN56906.1"/>
    <property type="molecule type" value="Genomic_DNA"/>
</dbReference>
<comment type="caution">
    <text evidence="2">The sequence shown here is derived from an EMBL/GenBank/DDBJ whole genome shotgun (WGS) entry which is preliminary data.</text>
</comment>
<dbReference type="eggNOG" id="COG0607">
    <property type="taxonomic scope" value="Bacteria"/>
</dbReference>
<dbReference type="PROSITE" id="PS50206">
    <property type="entry name" value="RHODANESE_3"/>
    <property type="match status" value="1"/>
</dbReference>
<dbReference type="RefSeq" id="WP_034572187.1">
    <property type="nucleotide sequence ID" value="NZ_JQBS01000017.1"/>
</dbReference>
<dbReference type="PATRIC" id="fig|1449336.4.peg.566"/>
<name>A0A0R2I5F8_CARDV</name>
<evidence type="ECO:0000313" key="2">
    <source>
        <dbReference type="EMBL" id="KRN56906.1"/>
    </source>
</evidence>
<dbReference type="Gene3D" id="3.40.250.10">
    <property type="entry name" value="Rhodanese-like domain"/>
    <property type="match status" value="1"/>
</dbReference>
<dbReference type="SUPFAM" id="SSF52821">
    <property type="entry name" value="Rhodanese/Cell cycle control phosphatase"/>
    <property type="match status" value="1"/>
</dbReference>
<dbReference type="InterPro" id="IPR036873">
    <property type="entry name" value="Rhodanese-like_dom_sf"/>
</dbReference>
<dbReference type="PANTHER" id="PTHR43031:SF17">
    <property type="entry name" value="SULFURTRANSFERASE YTWF-RELATED"/>
    <property type="match status" value="1"/>
</dbReference>
<keyword evidence="3" id="KW-1185">Reference proteome</keyword>
<feature type="domain" description="Rhodanese" evidence="1">
    <location>
        <begin position="19"/>
        <end position="102"/>
    </location>
</feature>